<evidence type="ECO:0000256" key="1">
    <source>
        <dbReference type="ARBA" id="ARBA00007261"/>
    </source>
</evidence>
<dbReference type="EMBL" id="LBXZ01000007">
    <property type="protein sequence ID" value="KKR40592.1"/>
    <property type="molecule type" value="Genomic_DNA"/>
</dbReference>
<evidence type="ECO:0000313" key="4">
    <source>
        <dbReference type="EMBL" id="KKR40592.1"/>
    </source>
</evidence>
<keyword evidence="4" id="KW-0378">Hydrolase</keyword>
<comment type="caution">
    <text evidence="4">The sequence shown here is derived from an EMBL/GenBank/DDBJ whole genome shotgun (WGS) entry which is preliminary data.</text>
</comment>
<dbReference type="SUPFAM" id="SSF63411">
    <property type="entry name" value="LuxS/MPP-like metallohydrolase"/>
    <property type="match status" value="2"/>
</dbReference>
<dbReference type="InterPro" id="IPR007863">
    <property type="entry name" value="Peptidase_M16_C"/>
</dbReference>
<dbReference type="GO" id="GO:0046872">
    <property type="term" value="F:metal ion binding"/>
    <property type="evidence" value="ECO:0007669"/>
    <property type="project" value="InterPro"/>
</dbReference>
<feature type="domain" description="Peptidase M16 C-terminal" evidence="3">
    <location>
        <begin position="210"/>
        <end position="344"/>
    </location>
</feature>
<feature type="domain" description="Peptidase M16 N-terminal" evidence="2">
    <location>
        <begin position="65"/>
        <end position="169"/>
    </location>
</feature>
<name>A0A0G0TRX9_9BACT</name>
<sequence>MLDQKVARQIDGHLMSVYNVVQQAEALLHPEEGFAMWDPYAELKKFQLPNGLTVYLGTWDRPWLKVGIVVHSGARQDVDGKEGTAHFVEHLVGENVRPWTNETIKRYFQESGGKASLGSTGYNATSFHFDMPLEGDNLERALDLFGHMLVDCKIEHMVERERQVIIQEFARRFPIRWMADRVLRRRQLLFPGVKLARSPGWVGTPESILRITAEDMQSFYDQYYTPANMTIVAVGGLKPEEFAAILSKSPFGFEKSGIRTPLVKLIDHFNPPEENMLIHKISDYSLQAADRSAIESFVAMPGTVRRKALARVSDVLGDVFFREIREKRGWTYGFSSGWEDFGEAYEFNIQGAFPWNGLEAIEGLVDDCLAMAEKNDDLIQHHIKASVLGYKIIDVSGSKVVDGSVGDLKFHHRVLSNEEEARVSAAVTVEEVKSIFPLLARDRRWTVIIHP</sequence>
<evidence type="ECO:0000259" key="3">
    <source>
        <dbReference type="Pfam" id="PF05193"/>
    </source>
</evidence>
<reference evidence="4 5" key="1">
    <citation type="journal article" date="2015" name="Nature">
        <title>rRNA introns, odd ribosomes, and small enigmatic genomes across a large radiation of phyla.</title>
        <authorList>
            <person name="Brown C.T."/>
            <person name="Hug L.A."/>
            <person name="Thomas B.C."/>
            <person name="Sharon I."/>
            <person name="Castelle C.J."/>
            <person name="Singh A."/>
            <person name="Wilkins M.J."/>
            <person name="Williams K.H."/>
            <person name="Banfield J.F."/>
        </authorList>
    </citation>
    <scope>NUCLEOTIDE SEQUENCE [LARGE SCALE GENOMIC DNA]</scope>
</reference>
<organism evidence="4 5">
    <name type="scientific">Candidatus Yanofskybacteria bacterium GW2011_GWE2_40_11</name>
    <dbReference type="NCBI Taxonomy" id="1619033"/>
    <lineage>
        <taxon>Bacteria</taxon>
        <taxon>Candidatus Yanofskyibacteriota</taxon>
    </lineage>
</organism>
<comment type="similarity">
    <text evidence="1">Belongs to the peptidase M16 family.</text>
</comment>
<accession>A0A0G0TRX9</accession>
<dbReference type="Pfam" id="PF00675">
    <property type="entry name" value="Peptidase_M16"/>
    <property type="match status" value="1"/>
</dbReference>
<dbReference type="AlphaFoldDB" id="A0A0G0TRX9"/>
<dbReference type="InterPro" id="IPR050361">
    <property type="entry name" value="MPP/UQCRC_Complex"/>
</dbReference>
<dbReference type="PANTHER" id="PTHR11851:SF49">
    <property type="entry name" value="MITOCHONDRIAL-PROCESSING PEPTIDASE SUBUNIT ALPHA"/>
    <property type="match status" value="1"/>
</dbReference>
<dbReference type="GO" id="GO:0006508">
    <property type="term" value="P:proteolysis"/>
    <property type="evidence" value="ECO:0007669"/>
    <property type="project" value="UniProtKB-KW"/>
</dbReference>
<gene>
    <name evidence="4" type="ORF">UT75_C0007G0040</name>
</gene>
<dbReference type="GO" id="GO:0008233">
    <property type="term" value="F:peptidase activity"/>
    <property type="evidence" value="ECO:0007669"/>
    <property type="project" value="UniProtKB-KW"/>
</dbReference>
<proteinExistence type="inferred from homology"/>
<dbReference type="PANTHER" id="PTHR11851">
    <property type="entry name" value="METALLOPROTEASE"/>
    <property type="match status" value="1"/>
</dbReference>
<protein>
    <submittedName>
        <fullName evidence="4">Zinc protease insulinase family protein</fullName>
    </submittedName>
</protein>
<dbReference type="InterPro" id="IPR011765">
    <property type="entry name" value="Pept_M16_N"/>
</dbReference>
<keyword evidence="4" id="KW-0645">Protease</keyword>
<dbReference type="Pfam" id="PF05193">
    <property type="entry name" value="Peptidase_M16_C"/>
    <property type="match status" value="1"/>
</dbReference>
<evidence type="ECO:0000313" key="5">
    <source>
        <dbReference type="Proteomes" id="UP000034072"/>
    </source>
</evidence>
<dbReference type="Proteomes" id="UP000034072">
    <property type="component" value="Unassembled WGS sequence"/>
</dbReference>
<evidence type="ECO:0000259" key="2">
    <source>
        <dbReference type="Pfam" id="PF00675"/>
    </source>
</evidence>
<dbReference type="Gene3D" id="3.30.830.10">
    <property type="entry name" value="Metalloenzyme, LuxS/M16 peptidase-like"/>
    <property type="match status" value="1"/>
</dbReference>
<dbReference type="InterPro" id="IPR011249">
    <property type="entry name" value="Metalloenz_LuxS/M16"/>
</dbReference>